<feature type="transmembrane region" description="Helical" evidence="8">
    <location>
        <begin position="267"/>
        <end position="292"/>
    </location>
</feature>
<feature type="transmembrane region" description="Helical" evidence="8">
    <location>
        <begin position="323"/>
        <end position="342"/>
    </location>
</feature>
<gene>
    <name evidence="9" type="ORF">NON19_25875</name>
</gene>
<dbReference type="CDD" id="cd06853">
    <property type="entry name" value="GT_WecA_like"/>
    <property type="match status" value="1"/>
</dbReference>
<dbReference type="GO" id="GO:0016740">
    <property type="term" value="F:transferase activity"/>
    <property type="evidence" value="ECO:0007669"/>
    <property type="project" value="UniProtKB-KW"/>
</dbReference>
<evidence type="ECO:0000256" key="7">
    <source>
        <dbReference type="SAM" id="MobiDB-lite"/>
    </source>
</evidence>
<feature type="transmembrane region" description="Helical" evidence="8">
    <location>
        <begin position="348"/>
        <end position="367"/>
    </location>
</feature>
<dbReference type="PANTHER" id="PTHR22926">
    <property type="entry name" value="PHOSPHO-N-ACETYLMURAMOYL-PENTAPEPTIDE-TRANSFERASE"/>
    <property type="match status" value="1"/>
</dbReference>
<sequence>MREYLLTLCVAAAVTYLLTGPVRKFAIAAGAMPEIRARDVHREPTPRLGGIALFGGLCAGLLVASALPNLGDVFNLSNEPRALLSGAGLIWLLGVLDDKWGVDALIKLGGQMIAAGVMVMQGLTILYLPVPGIGPVALSPTQSTLLTVALVVITINAVNFVDGLDGLAAGMVGIAAIAFFMYAYRLWFGYGVENAAPATLFSAILVGICMGFLPHNIHPARIFMGDSGSMLIGLVMAASAISITGQVDPDVITSNAGSVREAVHQMVPVYIPLLLPLTLIAIPAADLVLAIVRRTWNGQSPFAADRGHLHHRLLEIGHSHSRAVLIMYFWSALIAFGTVAFSVPESSLWTVLVVVALSAVGLIVLLLPRFKPRAPRWAESFVPPRYRSSRRQAARAAKAARAPEAAMVAEADSALAATTAAEQPLPHAGLNGSTAIGDRSRLPDRRRVSSAR</sequence>
<feature type="compositionally biased region" description="Basic and acidic residues" evidence="7">
    <location>
        <begin position="438"/>
        <end position="452"/>
    </location>
</feature>
<keyword evidence="2" id="KW-1003">Cell membrane</keyword>
<keyword evidence="6 8" id="KW-0472">Membrane</keyword>
<feature type="transmembrane region" description="Helical" evidence="8">
    <location>
        <begin position="229"/>
        <end position="247"/>
    </location>
</feature>
<feature type="transmembrane region" description="Helical" evidence="8">
    <location>
        <begin position="48"/>
        <end position="68"/>
    </location>
</feature>
<feature type="transmembrane region" description="Helical" evidence="8">
    <location>
        <begin position="80"/>
        <end position="96"/>
    </location>
</feature>
<feature type="region of interest" description="Disordered" evidence="7">
    <location>
        <begin position="423"/>
        <end position="452"/>
    </location>
</feature>
<name>A0ABT1PJ29_9ACTN</name>
<protein>
    <submittedName>
        <fullName evidence="9">Undecaprenyl/decaprenyl-phosphate alpha-N-acetylglucosaminyl 1-phosphate transferase</fullName>
    </submittedName>
</protein>
<keyword evidence="3 9" id="KW-0808">Transferase</keyword>
<keyword evidence="10" id="KW-1185">Reference proteome</keyword>
<feature type="transmembrane region" description="Helical" evidence="8">
    <location>
        <begin position="199"/>
        <end position="217"/>
    </location>
</feature>
<keyword evidence="5 8" id="KW-1133">Transmembrane helix</keyword>
<comment type="caution">
    <text evidence="9">The sequence shown here is derived from an EMBL/GenBank/DDBJ whole genome shotgun (WGS) entry which is preliminary data.</text>
</comment>
<evidence type="ECO:0000313" key="10">
    <source>
        <dbReference type="Proteomes" id="UP001206206"/>
    </source>
</evidence>
<dbReference type="RefSeq" id="WP_255931497.1">
    <property type="nucleotide sequence ID" value="NZ_JANFNH010000041.1"/>
</dbReference>
<comment type="subcellular location">
    <subcellularLocation>
        <location evidence="1">Cell membrane</location>
        <topology evidence="1">Multi-pass membrane protein</topology>
    </subcellularLocation>
</comment>
<dbReference type="PANTHER" id="PTHR22926:SF3">
    <property type="entry name" value="UNDECAPRENYL-PHOSPHATE ALPHA-N-ACETYLGLUCOSAMINYL 1-PHOSPHATE TRANSFERASE"/>
    <property type="match status" value="1"/>
</dbReference>
<proteinExistence type="predicted"/>
<reference evidence="9 10" key="1">
    <citation type="submission" date="2022-06" db="EMBL/GenBank/DDBJ databases">
        <title>Draft genome sequence of type strain Streptomyces rubrisoli DSM 42083.</title>
        <authorList>
            <person name="Duangmal K."/>
            <person name="Klaysubun C."/>
        </authorList>
    </citation>
    <scope>NUCLEOTIDE SEQUENCE [LARGE SCALE GENOMIC DNA]</scope>
    <source>
        <strain evidence="9 10">DSM 42083</strain>
    </source>
</reference>
<keyword evidence="4 8" id="KW-0812">Transmembrane</keyword>
<evidence type="ECO:0000313" key="9">
    <source>
        <dbReference type="EMBL" id="MCQ4045366.1"/>
    </source>
</evidence>
<dbReference type="EMBL" id="JANFNH010000041">
    <property type="protein sequence ID" value="MCQ4045366.1"/>
    <property type="molecule type" value="Genomic_DNA"/>
</dbReference>
<evidence type="ECO:0000256" key="2">
    <source>
        <dbReference type="ARBA" id="ARBA00022475"/>
    </source>
</evidence>
<organism evidence="9 10">
    <name type="scientific">Streptantibioticus rubrisoli</name>
    <dbReference type="NCBI Taxonomy" id="1387313"/>
    <lineage>
        <taxon>Bacteria</taxon>
        <taxon>Bacillati</taxon>
        <taxon>Actinomycetota</taxon>
        <taxon>Actinomycetes</taxon>
        <taxon>Kitasatosporales</taxon>
        <taxon>Streptomycetaceae</taxon>
        <taxon>Streptantibioticus</taxon>
    </lineage>
</organism>
<feature type="transmembrane region" description="Helical" evidence="8">
    <location>
        <begin position="168"/>
        <end position="187"/>
    </location>
</feature>
<dbReference type="InterPro" id="IPR000715">
    <property type="entry name" value="Glycosyl_transferase_4"/>
</dbReference>
<evidence type="ECO:0000256" key="5">
    <source>
        <dbReference type="ARBA" id="ARBA00022989"/>
    </source>
</evidence>
<feature type="transmembrane region" description="Helical" evidence="8">
    <location>
        <begin position="108"/>
        <end position="130"/>
    </location>
</feature>
<evidence type="ECO:0000256" key="3">
    <source>
        <dbReference type="ARBA" id="ARBA00022679"/>
    </source>
</evidence>
<dbReference type="Pfam" id="PF00953">
    <property type="entry name" value="Glycos_transf_4"/>
    <property type="match status" value="1"/>
</dbReference>
<accession>A0ABT1PJ29</accession>
<evidence type="ECO:0000256" key="8">
    <source>
        <dbReference type="SAM" id="Phobius"/>
    </source>
</evidence>
<evidence type="ECO:0000256" key="1">
    <source>
        <dbReference type="ARBA" id="ARBA00004651"/>
    </source>
</evidence>
<evidence type="ECO:0000256" key="4">
    <source>
        <dbReference type="ARBA" id="ARBA00022692"/>
    </source>
</evidence>
<feature type="transmembrane region" description="Helical" evidence="8">
    <location>
        <begin position="142"/>
        <end position="161"/>
    </location>
</feature>
<dbReference type="Proteomes" id="UP001206206">
    <property type="component" value="Unassembled WGS sequence"/>
</dbReference>
<evidence type="ECO:0000256" key="6">
    <source>
        <dbReference type="ARBA" id="ARBA00023136"/>
    </source>
</evidence>